<evidence type="ECO:0000313" key="2">
    <source>
        <dbReference type="EMBL" id="TMS39396.1"/>
    </source>
</evidence>
<evidence type="ECO:0000259" key="1">
    <source>
        <dbReference type="Pfam" id="PF00144"/>
    </source>
</evidence>
<dbReference type="Proteomes" id="UP000298663">
    <property type="component" value="Unassembled WGS sequence"/>
</dbReference>
<dbReference type="OrthoDB" id="5946976at2759"/>
<dbReference type="GO" id="GO:0005739">
    <property type="term" value="C:mitochondrion"/>
    <property type="evidence" value="ECO:0007669"/>
    <property type="project" value="TreeGrafter"/>
</dbReference>
<comment type="caution">
    <text evidence="2">The sequence shown here is derived from an EMBL/GenBank/DDBJ whole genome shotgun (WGS) entry which is preliminary data.</text>
</comment>
<reference evidence="2 3" key="2">
    <citation type="journal article" date="2019" name="G3 (Bethesda)">
        <title>Hybrid Assembly of the Genome of the Entomopathogenic Nematode Steinernema carpocapsae Identifies the X-Chromosome.</title>
        <authorList>
            <person name="Serra L."/>
            <person name="Macchietto M."/>
            <person name="Macias-Munoz A."/>
            <person name="McGill C.J."/>
            <person name="Rodriguez I.M."/>
            <person name="Rodriguez B."/>
            <person name="Murad R."/>
            <person name="Mortazavi A."/>
        </authorList>
    </citation>
    <scope>NUCLEOTIDE SEQUENCE [LARGE SCALE GENOMIC DNA]</scope>
    <source>
        <strain evidence="2 3">ALL</strain>
    </source>
</reference>
<dbReference type="GO" id="GO:0006508">
    <property type="term" value="P:proteolysis"/>
    <property type="evidence" value="ECO:0007669"/>
    <property type="project" value="TreeGrafter"/>
</dbReference>
<feature type="domain" description="Beta-lactamase-related" evidence="1">
    <location>
        <begin position="40"/>
        <end position="399"/>
    </location>
</feature>
<dbReference type="GO" id="GO:0019216">
    <property type="term" value="P:regulation of lipid metabolic process"/>
    <property type="evidence" value="ECO:0007669"/>
    <property type="project" value="TreeGrafter"/>
</dbReference>
<accession>A0A4U8V0J8</accession>
<dbReference type="InterPro" id="IPR001466">
    <property type="entry name" value="Beta-lactam-related"/>
</dbReference>
<protein>
    <recommendedName>
        <fullName evidence="1">Beta-lactamase-related domain-containing protein</fullName>
    </recommendedName>
</protein>
<dbReference type="STRING" id="34508.A0A4U8V0J8"/>
<dbReference type="InterPro" id="IPR052794">
    <property type="entry name" value="Mito_Ser_Protease_LACTB"/>
</dbReference>
<dbReference type="Gene3D" id="3.40.710.10">
    <property type="entry name" value="DD-peptidase/beta-lactamase superfamily"/>
    <property type="match status" value="1"/>
</dbReference>
<dbReference type="PANTHER" id="PTHR46520:SF1">
    <property type="entry name" value="SERINE BETA-LACTAMASE-LIKE PROTEIN LACTB, MITOCHONDRIAL"/>
    <property type="match status" value="1"/>
</dbReference>
<organism evidence="2 3">
    <name type="scientific">Steinernema carpocapsae</name>
    <name type="common">Entomopathogenic nematode</name>
    <dbReference type="NCBI Taxonomy" id="34508"/>
    <lineage>
        <taxon>Eukaryota</taxon>
        <taxon>Metazoa</taxon>
        <taxon>Ecdysozoa</taxon>
        <taxon>Nematoda</taxon>
        <taxon>Chromadorea</taxon>
        <taxon>Rhabditida</taxon>
        <taxon>Tylenchina</taxon>
        <taxon>Panagrolaimomorpha</taxon>
        <taxon>Strongyloidoidea</taxon>
        <taxon>Steinernematidae</taxon>
        <taxon>Steinernema</taxon>
    </lineage>
</organism>
<dbReference type="InterPro" id="IPR012338">
    <property type="entry name" value="Beta-lactam/transpept-like"/>
</dbReference>
<name>A0A4U8V0J8_STECR</name>
<dbReference type="Pfam" id="PF00144">
    <property type="entry name" value="Beta-lactamase"/>
    <property type="match status" value="1"/>
</dbReference>
<dbReference type="EMBL" id="AZBU02000001">
    <property type="protein sequence ID" value="TMS39396.1"/>
    <property type="molecule type" value="Genomic_DNA"/>
</dbReference>
<sequence>MRLQSVIKSCSVAATVISFGSNGILEPYVHPLTPQERAAEAVNRYMVRYGIPGMSIGVSINGQKVWATGFGYSDVEQGVPCSGDTVMRIASVSKPITATIAAKLIEEGKFDIDLPVNHYLPDMPKLLHIGVEQTITSRQLLSHTSGIRHYIKSGETNEEKLSPEEREAALAEMQSTKEYPTVTDSLEMFIHDPLLVKPGSKMVYSTHGFTLLSAVIEKIADQKLPVLFQKMFKELGMNSTCLDKNECIIPYRARYYRRDKRHRLVNCPEVNNSCKWAGGGILSNVHDLLRFANVILYSFQSDDHSKPAPYLKSATMQKVWRGEQNTGREEKPLYCLGWDKADYTERYGGSDASTVRSGFWGHSGGAVGASSYLLVKPTEKTKEATASGVCVAILVNMESVAVRELALEIAEIFCENLE</sequence>
<dbReference type="AlphaFoldDB" id="A0A4U8V0J8"/>
<evidence type="ECO:0000313" key="3">
    <source>
        <dbReference type="Proteomes" id="UP000298663"/>
    </source>
</evidence>
<gene>
    <name evidence="2" type="ORF">L596_005927</name>
</gene>
<proteinExistence type="predicted"/>
<dbReference type="SUPFAM" id="SSF56601">
    <property type="entry name" value="beta-lactamase/transpeptidase-like"/>
    <property type="match status" value="1"/>
</dbReference>
<keyword evidence="3" id="KW-1185">Reference proteome</keyword>
<dbReference type="GO" id="GO:0008233">
    <property type="term" value="F:peptidase activity"/>
    <property type="evidence" value="ECO:0007669"/>
    <property type="project" value="TreeGrafter"/>
</dbReference>
<reference evidence="2 3" key="1">
    <citation type="journal article" date="2015" name="Genome Biol.">
        <title>Comparative genomics of Steinernema reveals deeply conserved gene regulatory networks.</title>
        <authorList>
            <person name="Dillman A.R."/>
            <person name="Macchietto M."/>
            <person name="Porter C.F."/>
            <person name="Rogers A."/>
            <person name="Williams B."/>
            <person name="Antoshechkin I."/>
            <person name="Lee M.M."/>
            <person name="Goodwin Z."/>
            <person name="Lu X."/>
            <person name="Lewis E.E."/>
            <person name="Goodrich-Blair H."/>
            <person name="Stock S.P."/>
            <person name="Adams B.J."/>
            <person name="Sternberg P.W."/>
            <person name="Mortazavi A."/>
        </authorList>
    </citation>
    <scope>NUCLEOTIDE SEQUENCE [LARGE SCALE GENOMIC DNA]</scope>
    <source>
        <strain evidence="2 3">ALL</strain>
    </source>
</reference>
<dbReference type="PANTHER" id="PTHR46520">
    <property type="entry name" value="SERINE BETA-LACTAMASE-LIKE PROTEIN LACTB, MITOCHONDRIAL"/>
    <property type="match status" value="1"/>
</dbReference>